<sequence length="208" mass="22628">MRILAFFSGPIAAVAGLALLAALPLSLAGNVCAADARSDYRVGERLSPSKSATAPAAVYQETPWDALIPKDWDSQQAFKGLDLRTLKDSDPRAMEALQRLRESWDNAPVEQSLRGQRIRIAGFMVPLEKKGDEVSEFLLVPYFGACIHVPPPPANQIIHVILAKPLKGLQSMDAVWVSGALSITRSDSPWGASGYRMQGELVTPYSKR</sequence>
<evidence type="ECO:0000313" key="3">
    <source>
        <dbReference type="Proteomes" id="UP000021315"/>
    </source>
</evidence>
<keyword evidence="3" id="KW-1185">Reference proteome</keyword>
<dbReference type="Pfam" id="PF11736">
    <property type="entry name" value="DUF3299"/>
    <property type="match status" value="1"/>
</dbReference>
<comment type="caution">
    <text evidence="2">The sequence shown here is derived from an EMBL/GenBank/DDBJ whole genome shotgun (WGS) entry which is preliminary data.</text>
</comment>
<dbReference type="RefSeq" id="WP_034951949.1">
    <property type="nucleotide sequence ID" value="NZ_JDST02000088.1"/>
</dbReference>
<name>A0A080M2D6_9PROT</name>
<organism evidence="2 3">
    <name type="scientific">Candidatus Accumulibacter cognatus</name>
    <dbReference type="NCBI Taxonomy" id="2954383"/>
    <lineage>
        <taxon>Bacteria</taxon>
        <taxon>Pseudomonadati</taxon>
        <taxon>Pseudomonadota</taxon>
        <taxon>Betaproteobacteria</taxon>
        <taxon>Candidatus Accumulibacter</taxon>
    </lineage>
</organism>
<dbReference type="EMBL" id="JDST02000088">
    <property type="protein sequence ID" value="KFB75423.1"/>
    <property type="molecule type" value="Genomic_DNA"/>
</dbReference>
<dbReference type="Proteomes" id="UP000021315">
    <property type="component" value="Unassembled WGS sequence"/>
</dbReference>
<dbReference type="Gene3D" id="2.40.50.870">
    <property type="entry name" value="Protein of unknown function (DUF3299)"/>
    <property type="match status" value="1"/>
</dbReference>
<feature type="chain" id="PRO_5001750774" description="DUF3299 domain-containing protein" evidence="1">
    <location>
        <begin position="34"/>
        <end position="208"/>
    </location>
</feature>
<accession>A0A080M2D6</accession>
<reference evidence="2" key="1">
    <citation type="submission" date="2014-02" db="EMBL/GenBank/DDBJ databases">
        <title>Expanding our view of genomic diversity in Candidatus Accumulibacter clades.</title>
        <authorList>
            <person name="Skennerton C.T."/>
            <person name="Barr J.J."/>
            <person name="Slater F.R."/>
            <person name="Bond P.L."/>
            <person name="Tyson G.W."/>
        </authorList>
    </citation>
    <scope>NUCLEOTIDE SEQUENCE [LARGE SCALE GENOMIC DNA]</scope>
</reference>
<gene>
    <name evidence="2" type="ORF">AW06_003537</name>
</gene>
<keyword evidence="1" id="KW-0732">Signal</keyword>
<evidence type="ECO:0008006" key="4">
    <source>
        <dbReference type="Google" id="ProtNLM"/>
    </source>
</evidence>
<dbReference type="STRING" id="1453999.AW06_003537"/>
<proteinExistence type="predicted"/>
<feature type="signal peptide" evidence="1">
    <location>
        <begin position="1"/>
        <end position="33"/>
    </location>
</feature>
<evidence type="ECO:0000256" key="1">
    <source>
        <dbReference type="SAM" id="SignalP"/>
    </source>
</evidence>
<dbReference type="InterPro" id="IPR021727">
    <property type="entry name" value="DUF3299"/>
</dbReference>
<dbReference type="AlphaFoldDB" id="A0A080M2D6"/>
<protein>
    <recommendedName>
        <fullName evidence="4">DUF3299 domain-containing protein</fullName>
    </recommendedName>
</protein>
<evidence type="ECO:0000313" key="2">
    <source>
        <dbReference type="EMBL" id="KFB75423.1"/>
    </source>
</evidence>